<sequence>MASNKSNEAVESFPMNAGDGPYSYTHNSFGQKKGIDSVKALIVEGIAEKLETKPSQNIVRIADLGCSVGPNTFFAVEIIIESVKLKFQTDGIDSDSLEFCVFFNDHVSNDFNTLFKSIPLDNKYYAAGVPGSFHDRLFAKASLDFVHSSYALQWLSKVPTEIVDKQSPAWNKGKIYYTNSPKEVEEAYRKQFGKDIESFLNARATEIVSGGLMSFIIPGVPPSSKCTLTAVMDLMGCALMDLASMGLIEEEKVDSFNLPLYFPTPNELGSLIENNGYFSVENMEALVVHSTSDVHSTALHLRAGSDILITQHFGNHQIIEKLFDQFKNKIIESSVLTDPTYKPSYSLFVLLKRKSY</sequence>
<accession>A0ACC1X7C9</accession>
<keyword evidence="2" id="KW-1185">Reference proteome</keyword>
<protein>
    <submittedName>
        <fullName evidence="1">SAM dependent carboxyl methyltransferase</fullName>
    </submittedName>
</protein>
<dbReference type="Proteomes" id="UP001164539">
    <property type="component" value="Chromosome 11"/>
</dbReference>
<keyword evidence="1" id="KW-0489">Methyltransferase</keyword>
<organism evidence="1 2">
    <name type="scientific">Melia azedarach</name>
    <name type="common">Chinaberry tree</name>
    <dbReference type="NCBI Taxonomy" id="155640"/>
    <lineage>
        <taxon>Eukaryota</taxon>
        <taxon>Viridiplantae</taxon>
        <taxon>Streptophyta</taxon>
        <taxon>Embryophyta</taxon>
        <taxon>Tracheophyta</taxon>
        <taxon>Spermatophyta</taxon>
        <taxon>Magnoliopsida</taxon>
        <taxon>eudicotyledons</taxon>
        <taxon>Gunneridae</taxon>
        <taxon>Pentapetalae</taxon>
        <taxon>rosids</taxon>
        <taxon>malvids</taxon>
        <taxon>Sapindales</taxon>
        <taxon>Meliaceae</taxon>
        <taxon>Melia</taxon>
    </lineage>
</organism>
<gene>
    <name evidence="1" type="ORF">OWV82_020604</name>
</gene>
<dbReference type="EMBL" id="CM051404">
    <property type="protein sequence ID" value="KAJ4707028.1"/>
    <property type="molecule type" value="Genomic_DNA"/>
</dbReference>
<comment type="caution">
    <text evidence="1">The sequence shown here is derived from an EMBL/GenBank/DDBJ whole genome shotgun (WGS) entry which is preliminary data.</text>
</comment>
<reference evidence="1 2" key="1">
    <citation type="journal article" date="2023" name="Science">
        <title>Complex scaffold remodeling in plant triterpene biosynthesis.</title>
        <authorList>
            <person name="De La Pena R."/>
            <person name="Hodgson H."/>
            <person name="Liu J.C."/>
            <person name="Stephenson M.J."/>
            <person name="Martin A.C."/>
            <person name="Owen C."/>
            <person name="Harkess A."/>
            <person name="Leebens-Mack J."/>
            <person name="Jimenez L.E."/>
            <person name="Osbourn A."/>
            <person name="Sattely E.S."/>
        </authorList>
    </citation>
    <scope>NUCLEOTIDE SEQUENCE [LARGE SCALE GENOMIC DNA]</scope>
    <source>
        <strain evidence="2">cv. JPN11</strain>
        <tissue evidence="1">Leaf</tissue>
    </source>
</reference>
<proteinExistence type="predicted"/>
<name>A0ACC1X7C9_MELAZ</name>
<keyword evidence="1" id="KW-0808">Transferase</keyword>
<evidence type="ECO:0000313" key="1">
    <source>
        <dbReference type="EMBL" id="KAJ4707028.1"/>
    </source>
</evidence>
<evidence type="ECO:0000313" key="2">
    <source>
        <dbReference type="Proteomes" id="UP001164539"/>
    </source>
</evidence>